<keyword evidence="2" id="KW-1185">Reference proteome</keyword>
<dbReference type="Proteomes" id="UP000034954">
    <property type="component" value="Unassembled WGS sequence"/>
</dbReference>
<sequence length="113" mass="12949">MLDTFNEVLLQCFSRKHKQLTSQYSKAAGNKPHPDFGNWLNHSQLAMVLPKGIQWFQEVHNNRVKADLAHAKIKGGKTKGKPTKPISYEKADKIVKRAKIAWAELISEWKKIL</sequence>
<dbReference type="EMBL" id="LAQJ01000018">
    <property type="protein sequence ID" value="KKO21096.1"/>
    <property type="molecule type" value="Genomic_DNA"/>
</dbReference>
<protein>
    <submittedName>
        <fullName evidence="1">Uncharacterized protein</fullName>
    </submittedName>
</protein>
<dbReference type="AlphaFoldDB" id="A0A0M2V1S0"/>
<reference evidence="1 2" key="1">
    <citation type="journal article" date="2013" name="BMC Microbiol.">
        <title>Identification of the type II cytochrome c maturation pathway in anammox bacteria by comparative genomics.</title>
        <authorList>
            <person name="Ferousi C."/>
            <person name="Speth D.R."/>
            <person name="Reimann J."/>
            <person name="Op den Camp H.J."/>
            <person name="Allen J.W."/>
            <person name="Keltjens J.T."/>
            <person name="Jetten M.S."/>
        </authorList>
    </citation>
    <scope>NUCLEOTIDE SEQUENCE [LARGE SCALE GENOMIC DNA]</scope>
    <source>
        <strain evidence="1">RU1</strain>
    </source>
</reference>
<gene>
    <name evidence="1" type="ORF">BROFUL_00178</name>
</gene>
<proteinExistence type="predicted"/>
<name>A0A0M2V1S0_9BACT</name>
<comment type="caution">
    <text evidence="1">The sequence shown here is derived from an EMBL/GenBank/DDBJ whole genome shotgun (WGS) entry which is preliminary data.</text>
</comment>
<organism evidence="1 2">
    <name type="scientific">Candidatus Brocadia fulgida</name>
    <dbReference type="NCBI Taxonomy" id="380242"/>
    <lineage>
        <taxon>Bacteria</taxon>
        <taxon>Pseudomonadati</taxon>
        <taxon>Planctomycetota</taxon>
        <taxon>Candidatus Brocadiia</taxon>
        <taxon>Candidatus Brocadiales</taxon>
        <taxon>Candidatus Brocadiaceae</taxon>
        <taxon>Candidatus Brocadia</taxon>
    </lineage>
</organism>
<evidence type="ECO:0000313" key="2">
    <source>
        <dbReference type="Proteomes" id="UP000034954"/>
    </source>
</evidence>
<accession>A0A0M2V1S0</accession>
<evidence type="ECO:0000313" key="1">
    <source>
        <dbReference type="EMBL" id="KKO21096.1"/>
    </source>
</evidence>